<comment type="caution">
    <text evidence="4">The sequence shown here is derived from an EMBL/GenBank/DDBJ whole genome shotgun (WGS) entry which is preliminary data.</text>
</comment>
<name>A0AAE1CW32_9GAST</name>
<dbReference type="GO" id="GO:0003713">
    <property type="term" value="F:transcription coactivator activity"/>
    <property type="evidence" value="ECO:0007669"/>
    <property type="project" value="InterPro"/>
</dbReference>
<dbReference type="GO" id="GO:0009725">
    <property type="term" value="P:response to hormone"/>
    <property type="evidence" value="ECO:0007669"/>
    <property type="project" value="TreeGrafter"/>
</dbReference>
<dbReference type="InterPro" id="IPR022174">
    <property type="entry name" value="NCOA4_N"/>
</dbReference>
<evidence type="ECO:0000256" key="1">
    <source>
        <dbReference type="SAM" id="Coils"/>
    </source>
</evidence>
<protein>
    <recommendedName>
        <fullName evidence="3">Nuclear receptor coactivator 4 N-terminal domain-containing protein</fullName>
    </recommendedName>
</protein>
<gene>
    <name evidence="4" type="ORF">RRG08_005295</name>
</gene>
<sequence length="661" mass="72793">MDFTEVKERVNQLEGAIKRLDSVRKHLSRNASDIKSEIHASVSRNLECLRGREVSLLGAVDQVLAVKEDTLQGQQARLNQALGVLHTSLSMAGTADTDRQQLTETLDRLNKVELSPEETPYISFRADHLGLREAILSYGRVDANGLPLVTAFEDPSKPSASLPRHLEEYEDVDHHVFYKTLGHTQTGKNPGTSINVTIPKLSTRVEDWLQKKVSRPCADECYRAARPSSLPQQVRGGTGTTSSTPGSSCSLNNWLSLIKQHADLEEEHDFEITDNSASLHGKPGMSTSAKASSSQFLLPTDGDYKAWLTNASRGNTSSSRDLFKHIPSDPKVWLAQAYNQLRELSVCHIKDKRMDLFSHISKEPAVWLQPSAPSKNVKAPASPKALKQKNSSGEANGTLKCNFFSHISTNTDDWLNGKSKACKSTPTSEAATTPTQDSAANSSDWLMKDEESQSSLPRIAAVELEDVCRANELCCSISECVSKPDCVAMFLCSESASTILPGPTKDKNKRSTYTFDFQQGASTKLEDWLSPHAAVTPSKAPLEEKLEKLSLDMQIAEKNEAKETEADSCDMFHMIPGLTDPVWQAPTNEKGVKEEENLWLQKSPSLSHTDTLFQEWLALAKAGSGDDSEGWSVVSDSFSIQSEQQAMDVATADHYINKWLL</sequence>
<organism evidence="4 5">
    <name type="scientific">Elysia crispata</name>
    <name type="common">lettuce slug</name>
    <dbReference type="NCBI Taxonomy" id="231223"/>
    <lineage>
        <taxon>Eukaryota</taxon>
        <taxon>Metazoa</taxon>
        <taxon>Spiralia</taxon>
        <taxon>Lophotrochozoa</taxon>
        <taxon>Mollusca</taxon>
        <taxon>Gastropoda</taxon>
        <taxon>Heterobranchia</taxon>
        <taxon>Euthyneura</taxon>
        <taxon>Panpulmonata</taxon>
        <taxon>Sacoglossa</taxon>
        <taxon>Placobranchoidea</taxon>
        <taxon>Plakobranchidae</taxon>
        <taxon>Elysia</taxon>
    </lineage>
</organism>
<feature type="compositionally biased region" description="Low complexity" evidence="2">
    <location>
        <begin position="424"/>
        <end position="435"/>
    </location>
</feature>
<keyword evidence="5" id="KW-1185">Reference proteome</keyword>
<accession>A0AAE1CW32</accession>
<dbReference type="EMBL" id="JAWDGP010006494">
    <property type="protein sequence ID" value="KAK3740024.1"/>
    <property type="molecule type" value="Genomic_DNA"/>
</dbReference>
<proteinExistence type="predicted"/>
<feature type="coiled-coil region" evidence="1">
    <location>
        <begin position="539"/>
        <end position="566"/>
    </location>
</feature>
<evidence type="ECO:0000313" key="4">
    <source>
        <dbReference type="EMBL" id="KAK3740024.1"/>
    </source>
</evidence>
<dbReference type="Pfam" id="PF12489">
    <property type="entry name" value="ARA70"/>
    <property type="match status" value="1"/>
</dbReference>
<dbReference type="AlphaFoldDB" id="A0AAE1CW32"/>
<reference evidence="4" key="1">
    <citation type="journal article" date="2023" name="G3 (Bethesda)">
        <title>A reference genome for the long-term kleptoplast-retaining sea slug Elysia crispata morphotype clarki.</title>
        <authorList>
            <person name="Eastman K.E."/>
            <person name="Pendleton A.L."/>
            <person name="Shaikh M.A."/>
            <person name="Suttiyut T."/>
            <person name="Ogas R."/>
            <person name="Tomko P."/>
            <person name="Gavelis G."/>
            <person name="Widhalm J.R."/>
            <person name="Wisecaver J.H."/>
        </authorList>
    </citation>
    <scope>NUCLEOTIDE SEQUENCE</scope>
    <source>
        <strain evidence="4">ECLA1</strain>
    </source>
</reference>
<dbReference type="GO" id="GO:0006879">
    <property type="term" value="P:intracellular iron ion homeostasis"/>
    <property type="evidence" value="ECO:0007669"/>
    <property type="project" value="InterPro"/>
</dbReference>
<dbReference type="PANTHER" id="PTHR17085">
    <property type="entry name" value="NUCLEAR RECEPTOR COACTIVATOR 4"/>
    <property type="match status" value="1"/>
</dbReference>
<feature type="region of interest" description="Disordered" evidence="2">
    <location>
        <begin position="371"/>
        <end position="393"/>
    </location>
</feature>
<keyword evidence="1" id="KW-0175">Coiled coil</keyword>
<feature type="region of interest" description="Disordered" evidence="2">
    <location>
        <begin position="423"/>
        <end position="450"/>
    </location>
</feature>
<feature type="region of interest" description="Disordered" evidence="2">
    <location>
        <begin position="228"/>
        <end position="247"/>
    </location>
</feature>
<feature type="domain" description="Nuclear receptor coactivator 4 N-terminal" evidence="3">
    <location>
        <begin position="25"/>
        <end position="127"/>
    </location>
</feature>
<evidence type="ECO:0000256" key="2">
    <source>
        <dbReference type="SAM" id="MobiDB-lite"/>
    </source>
</evidence>
<dbReference type="InterPro" id="IPR039947">
    <property type="entry name" value="NCoA-4"/>
</dbReference>
<dbReference type="Proteomes" id="UP001283361">
    <property type="component" value="Unassembled WGS sequence"/>
</dbReference>
<dbReference type="PANTHER" id="PTHR17085:SF3">
    <property type="entry name" value="NUCLEAR RECEPTOR COACTIVATOR 4"/>
    <property type="match status" value="1"/>
</dbReference>
<evidence type="ECO:0000259" key="3">
    <source>
        <dbReference type="Pfam" id="PF12489"/>
    </source>
</evidence>
<evidence type="ECO:0000313" key="5">
    <source>
        <dbReference type="Proteomes" id="UP001283361"/>
    </source>
</evidence>